<evidence type="ECO:0000313" key="6">
    <source>
        <dbReference type="Proteomes" id="UP000194003"/>
    </source>
</evidence>
<keyword evidence="3" id="KW-1133">Transmembrane helix</keyword>
<gene>
    <name evidence="5" type="ORF">MAIT1_03797</name>
</gene>
<feature type="domain" description="Methyl-accepting transducer" evidence="4">
    <location>
        <begin position="392"/>
        <end position="649"/>
    </location>
</feature>
<dbReference type="Proteomes" id="UP000194003">
    <property type="component" value="Unassembled WGS sequence"/>
</dbReference>
<accession>A0A1Y2K406</accession>
<dbReference type="STRING" id="1434232.MAIT1_03797"/>
<dbReference type="Gene3D" id="1.10.287.950">
    <property type="entry name" value="Methyl-accepting chemotaxis protein"/>
    <property type="match status" value="1"/>
</dbReference>
<dbReference type="SUPFAM" id="SSF58104">
    <property type="entry name" value="Methyl-accepting chemotaxis protein (MCP) signaling domain"/>
    <property type="match status" value="1"/>
</dbReference>
<feature type="transmembrane region" description="Helical" evidence="3">
    <location>
        <begin position="252"/>
        <end position="275"/>
    </location>
</feature>
<keyword evidence="1 2" id="KW-0807">Transducer</keyword>
<sequence>MLNSANSLIEENERERLENIYAAVNAALDDQERSAIVMSQLVARIPAVTQAMADNDREPLKALFAEGFPKMKEEYGVRQFQFHKAPAFSFLRVHKLQKFGDDLSSFRHTVVKTNTEKVPVSGLERGVAGIGIRGVAPIFHNREHVGSVEFGLSFKKSFFDALKKEYHVDFHLKLPKDGKFETYAATLDPKFTLDNEHTQEVLDGEKLIHPGETDNGPVVIYAAPIQDYSGKAMGVLEIIADRSKTESMLAQTVWTIIVLGVLFILVGLVIAYIIARRVHRSLGCEPANIAYIASEVADGNIHVDTSHFNPENVGAYLAIRKMINTLNKLWLSMSITAQSTMAVVDEMVGTRDSLNKDADESEKLSMQVIEDNDRLDRESQNLTESIHKTKEHFLQVSEAADTLSRDVKLIAQQAEMASGNVNTMASAAEQMAANLSQVKSNLQNVTEAIHGVNNAVGQMKTSQSQVLQMAQQANAISNETNTQVQQAITQIDNLNVSANEIGKVVNIINNIASQTNMLALNASIEAAGAGEAGKGFAVVANEVKELASQTSEATQMIAKQIGAIQNDTKQVVASIHEVTETIGKVIESNRSISDSTEAQGALVENILQAAQDVSNATDEVSHNATELSTASDEVARAALEAANGTNAIAEATDGMNQKAQLVAEQSKTANEQAQSMDVSSQEILSASVAVQKKMIDVISLMGFLHGTIRHQNQLTQVIEESATRLNSIAQEMSGSGQSAFDLRTVKQAHLAWLGKLEQVIVGRLELSPDGVTDHHGCAFGQWCDSGAPEELKALPNFQKMYATHAKVHEVAREVVNLVDQNQADEAKVMMSRFQKIREQLFNELDDLYYDIESVVQ</sequence>
<organism evidence="5 6">
    <name type="scientific">Magnetofaba australis IT-1</name>
    <dbReference type="NCBI Taxonomy" id="1434232"/>
    <lineage>
        <taxon>Bacteria</taxon>
        <taxon>Pseudomonadati</taxon>
        <taxon>Pseudomonadota</taxon>
        <taxon>Magnetococcia</taxon>
        <taxon>Magnetococcales</taxon>
        <taxon>Magnetococcaceae</taxon>
        <taxon>Magnetofaba</taxon>
    </lineage>
</organism>
<dbReference type="GO" id="GO:0007165">
    <property type="term" value="P:signal transduction"/>
    <property type="evidence" value="ECO:0007669"/>
    <property type="project" value="UniProtKB-KW"/>
</dbReference>
<dbReference type="Gene3D" id="3.30.450.20">
    <property type="entry name" value="PAS domain"/>
    <property type="match status" value="1"/>
</dbReference>
<name>A0A1Y2K406_9PROT</name>
<dbReference type="InterPro" id="IPR025991">
    <property type="entry name" value="Chemoreceptor_zinc-bind_dom"/>
</dbReference>
<proteinExistence type="predicted"/>
<dbReference type="Pfam" id="PF14827">
    <property type="entry name" value="dCache_3"/>
    <property type="match status" value="1"/>
</dbReference>
<dbReference type="EMBL" id="LVJN01000019">
    <property type="protein sequence ID" value="OSM03959.1"/>
    <property type="molecule type" value="Genomic_DNA"/>
</dbReference>
<dbReference type="GO" id="GO:0016020">
    <property type="term" value="C:membrane"/>
    <property type="evidence" value="ECO:0007669"/>
    <property type="project" value="InterPro"/>
</dbReference>
<evidence type="ECO:0000256" key="2">
    <source>
        <dbReference type="PROSITE-ProRule" id="PRU00284"/>
    </source>
</evidence>
<evidence type="ECO:0000259" key="4">
    <source>
        <dbReference type="PROSITE" id="PS50111"/>
    </source>
</evidence>
<dbReference type="Pfam" id="PF13682">
    <property type="entry name" value="CZB"/>
    <property type="match status" value="1"/>
</dbReference>
<dbReference type="InterPro" id="IPR029150">
    <property type="entry name" value="dCache_3"/>
</dbReference>
<dbReference type="SMART" id="SM00283">
    <property type="entry name" value="MA"/>
    <property type="match status" value="1"/>
</dbReference>
<keyword evidence="3" id="KW-0472">Membrane</keyword>
<dbReference type="PANTHER" id="PTHR32089">
    <property type="entry name" value="METHYL-ACCEPTING CHEMOTAXIS PROTEIN MCPB"/>
    <property type="match status" value="1"/>
</dbReference>
<evidence type="ECO:0000313" key="5">
    <source>
        <dbReference type="EMBL" id="OSM03959.1"/>
    </source>
</evidence>
<comment type="caution">
    <text evidence="5">The sequence shown here is derived from an EMBL/GenBank/DDBJ whole genome shotgun (WGS) entry which is preliminary data.</text>
</comment>
<evidence type="ECO:0000256" key="3">
    <source>
        <dbReference type="SAM" id="Phobius"/>
    </source>
</evidence>
<dbReference type="AlphaFoldDB" id="A0A1Y2K406"/>
<dbReference type="InterPro" id="IPR004089">
    <property type="entry name" value="MCPsignal_dom"/>
</dbReference>
<reference evidence="5 6" key="1">
    <citation type="journal article" date="2016" name="BMC Genomics">
        <title>Combined genomic and structural analyses of a cultured magnetotactic bacterium reveals its niche adaptation to a dynamic environment.</title>
        <authorList>
            <person name="Araujo A.C."/>
            <person name="Morillo V."/>
            <person name="Cypriano J."/>
            <person name="Teixeira L.C."/>
            <person name="Leao P."/>
            <person name="Lyra S."/>
            <person name="Almeida L.G."/>
            <person name="Bazylinski D.A."/>
            <person name="Vasconcellos A.T."/>
            <person name="Abreu F."/>
            <person name="Lins U."/>
        </authorList>
    </citation>
    <scope>NUCLEOTIDE SEQUENCE [LARGE SCALE GENOMIC DNA]</scope>
    <source>
        <strain evidence="5 6">IT-1</strain>
    </source>
</reference>
<protein>
    <submittedName>
        <fullName evidence="5">Putative methyl-accepting chemotaxis sensory transducer</fullName>
    </submittedName>
</protein>
<dbReference type="PANTHER" id="PTHR32089:SF112">
    <property type="entry name" value="LYSOZYME-LIKE PROTEIN-RELATED"/>
    <property type="match status" value="1"/>
</dbReference>
<dbReference type="Gene3D" id="1.20.120.30">
    <property type="entry name" value="Aspartate receptor, ligand-binding domain"/>
    <property type="match status" value="1"/>
</dbReference>
<evidence type="ECO:0000256" key="1">
    <source>
        <dbReference type="ARBA" id="ARBA00023224"/>
    </source>
</evidence>
<keyword evidence="3" id="KW-0812">Transmembrane</keyword>
<dbReference type="Pfam" id="PF00015">
    <property type="entry name" value="MCPsignal"/>
    <property type="match status" value="1"/>
</dbReference>
<keyword evidence="6" id="KW-1185">Reference proteome</keyword>
<dbReference type="SUPFAM" id="SSF103190">
    <property type="entry name" value="Sensory domain-like"/>
    <property type="match status" value="1"/>
</dbReference>
<dbReference type="PROSITE" id="PS50111">
    <property type="entry name" value="CHEMOTAXIS_TRANSDUC_2"/>
    <property type="match status" value="1"/>
</dbReference>
<dbReference type="InterPro" id="IPR029151">
    <property type="entry name" value="Sensor-like_sf"/>
</dbReference>